<dbReference type="Gene3D" id="6.10.140.1000">
    <property type="match status" value="1"/>
</dbReference>
<feature type="compositionally biased region" description="Polar residues" evidence="3">
    <location>
        <begin position="491"/>
        <end position="503"/>
    </location>
</feature>
<comment type="caution">
    <text evidence="5">The sequence shown here is derived from an EMBL/GenBank/DDBJ whole genome shotgun (WGS) entry which is preliminary data.</text>
</comment>
<dbReference type="GO" id="GO:0005085">
    <property type="term" value="F:guanyl-nucleotide exchange factor activity"/>
    <property type="evidence" value="ECO:0007669"/>
    <property type="project" value="InterPro"/>
</dbReference>
<feature type="compositionally biased region" description="Basic and acidic residues" evidence="3">
    <location>
        <begin position="480"/>
        <end position="490"/>
    </location>
</feature>
<dbReference type="AlphaFoldDB" id="A0A1W0WRM9"/>
<evidence type="ECO:0000256" key="1">
    <source>
        <dbReference type="ARBA" id="ARBA00004132"/>
    </source>
</evidence>
<gene>
    <name evidence="5" type="ORF">BV898_08126</name>
</gene>
<dbReference type="InterPro" id="IPR005112">
    <property type="entry name" value="dDENN_dom"/>
</dbReference>
<feature type="compositionally biased region" description="Low complexity" evidence="3">
    <location>
        <begin position="724"/>
        <end position="737"/>
    </location>
</feature>
<evidence type="ECO:0000256" key="2">
    <source>
        <dbReference type="ARBA" id="ARBA00023329"/>
    </source>
</evidence>
<dbReference type="PANTHER" id="PTHR13196:SF14">
    <property type="entry name" value="UDENN DOMAIN-CONTAINING PROTEIN"/>
    <property type="match status" value="1"/>
</dbReference>
<dbReference type="SMART" id="SM00799">
    <property type="entry name" value="DENN"/>
    <property type="match status" value="1"/>
</dbReference>
<dbReference type="GO" id="GO:0005829">
    <property type="term" value="C:cytosol"/>
    <property type="evidence" value="ECO:0007669"/>
    <property type="project" value="TreeGrafter"/>
</dbReference>
<feature type="compositionally biased region" description="Low complexity" evidence="3">
    <location>
        <begin position="515"/>
        <end position="524"/>
    </location>
</feature>
<evidence type="ECO:0000256" key="3">
    <source>
        <dbReference type="SAM" id="MobiDB-lite"/>
    </source>
</evidence>
<dbReference type="PROSITE" id="PS50211">
    <property type="entry name" value="DENN"/>
    <property type="match status" value="1"/>
</dbReference>
<feature type="compositionally biased region" description="Polar residues" evidence="3">
    <location>
        <begin position="447"/>
        <end position="475"/>
    </location>
</feature>
<feature type="region of interest" description="Disordered" evidence="3">
    <location>
        <begin position="414"/>
        <end position="524"/>
    </location>
</feature>
<dbReference type="InterPro" id="IPR001194">
    <property type="entry name" value="cDENN_dom"/>
</dbReference>
<evidence type="ECO:0000313" key="5">
    <source>
        <dbReference type="EMBL" id="OQV17832.1"/>
    </source>
</evidence>
<dbReference type="InterPro" id="IPR043153">
    <property type="entry name" value="DENN_C"/>
</dbReference>
<dbReference type="GO" id="GO:0032456">
    <property type="term" value="P:endocytic recycling"/>
    <property type="evidence" value="ECO:0007669"/>
    <property type="project" value="TreeGrafter"/>
</dbReference>
<organism evidence="5 6">
    <name type="scientific">Hypsibius exemplaris</name>
    <name type="common">Freshwater tardigrade</name>
    <dbReference type="NCBI Taxonomy" id="2072580"/>
    <lineage>
        <taxon>Eukaryota</taxon>
        <taxon>Metazoa</taxon>
        <taxon>Ecdysozoa</taxon>
        <taxon>Tardigrada</taxon>
        <taxon>Eutardigrada</taxon>
        <taxon>Parachela</taxon>
        <taxon>Hypsibioidea</taxon>
        <taxon>Hypsibiidae</taxon>
        <taxon>Hypsibius</taxon>
    </lineage>
</organism>
<dbReference type="GO" id="GO:1901981">
    <property type="term" value="F:phosphatidylinositol phosphate binding"/>
    <property type="evidence" value="ECO:0007669"/>
    <property type="project" value="TreeGrafter"/>
</dbReference>
<dbReference type="InterPro" id="IPR037516">
    <property type="entry name" value="Tripartite_DENN"/>
</dbReference>
<proteinExistence type="predicted"/>
<evidence type="ECO:0000259" key="4">
    <source>
        <dbReference type="PROSITE" id="PS50211"/>
    </source>
</evidence>
<dbReference type="SMART" id="SM00801">
    <property type="entry name" value="dDENN"/>
    <property type="match status" value="1"/>
</dbReference>
<dbReference type="GO" id="GO:0030136">
    <property type="term" value="C:clathrin-coated vesicle"/>
    <property type="evidence" value="ECO:0007669"/>
    <property type="project" value="UniProtKB-SubCell"/>
</dbReference>
<comment type="subcellular location">
    <subcellularLocation>
        <location evidence="1">Cytoplasmic vesicle</location>
        <location evidence="1">Clathrin-coated vesicle</location>
    </subcellularLocation>
</comment>
<dbReference type="GO" id="GO:0006897">
    <property type="term" value="P:endocytosis"/>
    <property type="evidence" value="ECO:0007669"/>
    <property type="project" value="TreeGrafter"/>
</dbReference>
<dbReference type="OrthoDB" id="206724at2759"/>
<sequence length="762" mass="83623">MGSRIREQPERLFTLFTEVVAPENGADGWILQKFPDEFEQQDVLKNIPLFCFPTASQSSGPVQHFCFVLTDVDSMFTFGFCRLTTDGKTCICILSSLPWHDVFYKLLNYIVDLMTKHHSDDLLGFLKAAYRTAIPGGGEELHIIHLLQKVEFQALCPDAKRLPTIPENRALTEYFNALDFNNMITIFASLLNERRILITSKKLGRLTACVMACNILLYPMRWQHIFVPVLPKKLLEYVTAPMPFIIGVPSELMPAVLNMDLGEVVIVDADQNTVETPFQDAQLFPSSVISSIRSGAGKMFGDGVARSFMRALVEIIGGYRFGLCLPAGEKISFDMDKFIRNRPANLQPILSKLTDHQIFRQGIGFSDEFEQEVSLLIDHESGSNRDASIADQYYKWSSKGGDIFRSMTNKVKDKSRGAVKGIRSKMQDRSSKVPDLSFSDRFGGSEPTLSLPAQGSPPQSRLYATNLPQSSNLQHKSSLKSRESLERSMETRSLGSTNTQSAGLTVDMPAPRSPRPASDPAVVVSSSSPIKETALISFDDDNAVDDSFDSFLTPAHQANAPTDHMNRQSFANTLNSLYANKARQQHQIGPAAHSNGRMALQMPPPSASPQMPRPSAAPPSASPQMPRPSAAPPSQAPQMPRLSAAPPSTAMQMPRPLAAPPSWVPQLLGATRSAPVFWDGRPRVVSPQPPSFGYGVQQSVLSNAGGVRPNFVSNSISNTLVPRSNSPASAVTSSAAESARRLEEQLLQLKPSTPDNGWENFS</sequence>
<dbReference type="Pfam" id="PF03456">
    <property type="entry name" value="uDENN"/>
    <property type="match status" value="1"/>
</dbReference>
<dbReference type="SMART" id="SM00800">
    <property type="entry name" value="uDENN"/>
    <property type="match status" value="1"/>
</dbReference>
<dbReference type="EMBL" id="MTYJ01000056">
    <property type="protein sequence ID" value="OQV17832.1"/>
    <property type="molecule type" value="Genomic_DNA"/>
</dbReference>
<dbReference type="InterPro" id="IPR005113">
    <property type="entry name" value="uDENN_dom"/>
</dbReference>
<feature type="region of interest" description="Disordered" evidence="3">
    <location>
        <begin position="595"/>
        <end position="658"/>
    </location>
</feature>
<dbReference type="InterPro" id="IPR040032">
    <property type="entry name" value="DENND1A/B/C"/>
</dbReference>
<dbReference type="Gene3D" id="3.40.50.11500">
    <property type="match status" value="1"/>
</dbReference>
<dbReference type="PANTHER" id="PTHR13196">
    <property type="entry name" value="DENN DOMAIN-CONTAINING"/>
    <property type="match status" value="1"/>
</dbReference>
<evidence type="ECO:0000313" key="6">
    <source>
        <dbReference type="Proteomes" id="UP000192578"/>
    </source>
</evidence>
<dbReference type="Proteomes" id="UP000192578">
    <property type="component" value="Unassembled WGS sequence"/>
</dbReference>
<keyword evidence="2" id="KW-0968">Cytoplasmic vesicle</keyword>
<feature type="region of interest" description="Disordered" evidence="3">
    <location>
        <begin position="718"/>
        <end position="739"/>
    </location>
</feature>
<dbReference type="Gene3D" id="3.30.450.200">
    <property type="match status" value="1"/>
</dbReference>
<keyword evidence="6" id="KW-1185">Reference proteome</keyword>
<dbReference type="FunFam" id="3.30.450.200:FF:000003">
    <property type="entry name" value="DENN domain containing 1A"/>
    <property type="match status" value="1"/>
</dbReference>
<feature type="compositionally biased region" description="Pro residues" evidence="3">
    <location>
        <begin position="602"/>
        <end position="635"/>
    </location>
</feature>
<accession>A0A1W0WRM9</accession>
<reference evidence="6" key="1">
    <citation type="submission" date="2017-01" db="EMBL/GenBank/DDBJ databases">
        <title>Comparative genomics of anhydrobiosis in the tardigrade Hypsibius dujardini.</title>
        <authorList>
            <person name="Yoshida Y."/>
            <person name="Koutsovoulos G."/>
            <person name="Laetsch D."/>
            <person name="Stevens L."/>
            <person name="Kumar S."/>
            <person name="Horikawa D."/>
            <person name="Ishino K."/>
            <person name="Komine S."/>
            <person name="Tomita M."/>
            <person name="Blaxter M."/>
            <person name="Arakawa K."/>
        </authorList>
    </citation>
    <scope>NUCLEOTIDE SEQUENCE [LARGE SCALE GENOMIC DNA]</scope>
    <source>
        <strain evidence="6">Z151</strain>
    </source>
</reference>
<dbReference type="FunFam" id="3.40.50.11500:FF:000004">
    <property type="entry name" value="DENN domain-containing protein 2C isoform X1"/>
    <property type="match status" value="1"/>
</dbReference>
<feature type="domain" description="UDENN" evidence="4">
    <location>
        <begin position="12"/>
        <end position="374"/>
    </location>
</feature>
<protein>
    <submittedName>
        <fullName evidence="5">DENN domain-containing protein 1A</fullName>
    </submittedName>
</protein>
<name>A0A1W0WRM9_HYPEX</name>
<dbReference type="Pfam" id="PF02141">
    <property type="entry name" value="DENN"/>
    <property type="match status" value="1"/>
</dbReference>